<reference evidence="3" key="1">
    <citation type="submission" date="2016-10" db="EMBL/GenBank/DDBJ databases">
        <authorList>
            <person name="Varghese N."/>
            <person name="Submissions S."/>
        </authorList>
    </citation>
    <scope>NUCLEOTIDE SEQUENCE [LARGE SCALE GENOMIC DNA]</scope>
    <source>
        <strain evidence="3">DSM 24767</strain>
    </source>
</reference>
<proteinExistence type="predicted"/>
<dbReference type="EMBL" id="FNLC01000002">
    <property type="protein sequence ID" value="SDR04345.1"/>
    <property type="molecule type" value="Genomic_DNA"/>
</dbReference>
<evidence type="ECO:0000313" key="3">
    <source>
        <dbReference type="Proteomes" id="UP000198848"/>
    </source>
</evidence>
<keyword evidence="1" id="KW-1133">Transmembrane helix</keyword>
<sequence>MTETVWDRICEYEFAFQILSVLVFTLGILTLLSFPYVEPGTAEYVIVQYNLLVVSAFLAVILAVRFKCR</sequence>
<protein>
    <submittedName>
        <fullName evidence="2">Uncharacterized protein</fullName>
    </submittedName>
</protein>
<organism evidence="2 3">
    <name type="scientific">Natronobacterium texcoconense</name>
    <dbReference type="NCBI Taxonomy" id="1095778"/>
    <lineage>
        <taxon>Archaea</taxon>
        <taxon>Methanobacteriati</taxon>
        <taxon>Methanobacteriota</taxon>
        <taxon>Stenosarchaea group</taxon>
        <taxon>Halobacteria</taxon>
        <taxon>Halobacteriales</taxon>
        <taxon>Natrialbaceae</taxon>
        <taxon>Natronobacterium</taxon>
    </lineage>
</organism>
<evidence type="ECO:0000313" key="2">
    <source>
        <dbReference type="EMBL" id="SDR04345.1"/>
    </source>
</evidence>
<evidence type="ECO:0000256" key="1">
    <source>
        <dbReference type="SAM" id="Phobius"/>
    </source>
</evidence>
<keyword evidence="1" id="KW-0472">Membrane</keyword>
<dbReference type="OrthoDB" id="376157at2157"/>
<dbReference type="AlphaFoldDB" id="A0A1H1FTY1"/>
<name>A0A1H1FTY1_NATTX</name>
<dbReference type="Proteomes" id="UP000198848">
    <property type="component" value="Unassembled WGS sequence"/>
</dbReference>
<dbReference type="RefSeq" id="WP_090381311.1">
    <property type="nucleotide sequence ID" value="NZ_FNLC01000002.1"/>
</dbReference>
<keyword evidence="1" id="KW-0812">Transmembrane</keyword>
<feature type="transmembrane region" description="Helical" evidence="1">
    <location>
        <begin position="12"/>
        <end position="34"/>
    </location>
</feature>
<accession>A0A1H1FTY1</accession>
<gene>
    <name evidence="2" type="ORF">SAMN04489842_2113</name>
</gene>
<feature type="transmembrane region" description="Helical" evidence="1">
    <location>
        <begin position="46"/>
        <end position="66"/>
    </location>
</feature>
<keyword evidence="3" id="KW-1185">Reference proteome</keyword>
<dbReference type="STRING" id="1095778.SAMN04489842_2113"/>